<dbReference type="GO" id="GO:0004674">
    <property type="term" value="F:protein serine/threonine kinase activity"/>
    <property type="evidence" value="ECO:0007669"/>
    <property type="project" value="UniProtKB-KW"/>
</dbReference>
<comment type="caution">
    <text evidence="10">The sequence shown here is derived from an EMBL/GenBank/DDBJ whole genome shotgun (WGS) entry which is preliminary data.</text>
</comment>
<keyword evidence="2" id="KW-0723">Serine/threonine-protein kinase</keyword>
<keyword evidence="11" id="KW-1185">Reference proteome</keyword>
<dbReference type="GO" id="GO:0005737">
    <property type="term" value="C:cytoplasm"/>
    <property type="evidence" value="ECO:0007669"/>
    <property type="project" value="TreeGrafter"/>
</dbReference>
<evidence type="ECO:0000256" key="5">
    <source>
        <dbReference type="ARBA" id="ARBA00022777"/>
    </source>
</evidence>
<feature type="domain" description="Protein kinase" evidence="9">
    <location>
        <begin position="89"/>
        <end position="399"/>
    </location>
</feature>
<dbReference type="EC" id="2.7.11.1" evidence="1"/>
<dbReference type="Gene3D" id="1.10.510.10">
    <property type="entry name" value="Transferase(Phosphotransferase) domain 1"/>
    <property type="match status" value="1"/>
</dbReference>
<dbReference type="PANTHER" id="PTHR22967">
    <property type="entry name" value="SERINE/THREONINE PROTEIN KINASE"/>
    <property type="match status" value="1"/>
</dbReference>
<evidence type="ECO:0000256" key="7">
    <source>
        <dbReference type="ARBA" id="ARBA00047899"/>
    </source>
</evidence>
<name>A0A830H6P8_9CHLO</name>
<evidence type="ECO:0000256" key="6">
    <source>
        <dbReference type="ARBA" id="ARBA00022840"/>
    </source>
</evidence>
<evidence type="ECO:0000256" key="3">
    <source>
        <dbReference type="ARBA" id="ARBA00022679"/>
    </source>
</evidence>
<keyword evidence="3" id="KW-0808">Transferase</keyword>
<dbReference type="OrthoDB" id="248923at2759"/>
<comment type="catalytic activity">
    <reaction evidence="8">
        <text>L-seryl-[protein] + ATP = O-phospho-L-seryl-[protein] + ADP + H(+)</text>
        <dbReference type="Rhea" id="RHEA:17989"/>
        <dbReference type="Rhea" id="RHEA-COMP:9863"/>
        <dbReference type="Rhea" id="RHEA-COMP:11604"/>
        <dbReference type="ChEBI" id="CHEBI:15378"/>
        <dbReference type="ChEBI" id="CHEBI:29999"/>
        <dbReference type="ChEBI" id="CHEBI:30616"/>
        <dbReference type="ChEBI" id="CHEBI:83421"/>
        <dbReference type="ChEBI" id="CHEBI:456216"/>
        <dbReference type="EC" id="2.7.11.1"/>
    </reaction>
</comment>
<dbReference type="InterPro" id="IPR000719">
    <property type="entry name" value="Prot_kinase_dom"/>
</dbReference>
<dbReference type="EMBL" id="BNJQ01000002">
    <property type="protein sequence ID" value="GHP01963.1"/>
    <property type="molecule type" value="Genomic_DNA"/>
</dbReference>
<evidence type="ECO:0000313" key="10">
    <source>
        <dbReference type="EMBL" id="GHP01963.1"/>
    </source>
</evidence>
<dbReference type="SUPFAM" id="SSF56112">
    <property type="entry name" value="Protein kinase-like (PK-like)"/>
    <property type="match status" value="1"/>
</dbReference>
<dbReference type="InterPro" id="IPR011009">
    <property type="entry name" value="Kinase-like_dom_sf"/>
</dbReference>
<dbReference type="GO" id="GO:0005524">
    <property type="term" value="F:ATP binding"/>
    <property type="evidence" value="ECO:0007669"/>
    <property type="project" value="UniProtKB-KW"/>
</dbReference>
<keyword evidence="4" id="KW-0547">Nucleotide-binding</keyword>
<dbReference type="PROSITE" id="PS50011">
    <property type="entry name" value="PROTEIN_KINASE_DOM"/>
    <property type="match status" value="1"/>
</dbReference>
<comment type="catalytic activity">
    <reaction evidence="7">
        <text>L-threonyl-[protein] + ATP = O-phospho-L-threonyl-[protein] + ADP + H(+)</text>
        <dbReference type="Rhea" id="RHEA:46608"/>
        <dbReference type="Rhea" id="RHEA-COMP:11060"/>
        <dbReference type="Rhea" id="RHEA-COMP:11605"/>
        <dbReference type="ChEBI" id="CHEBI:15378"/>
        <dbReference type="ChEBI" id="CHEBI:30013"/>
        <dbReference type="ChEBI" id="CHEBI:30616"/>
        <dbReference type="ChEBI" id="CHEBI:61977"/>
        <dbReference type="ChEBI" id="CHEBI:456216"/>
        <dbReference type="EC" id="2.7.11.1"/>
    </reaction>
</comment>
<dbReference type="AlphaFoldDB" id="A0A830H6P8"/>
<evidence type="ECO:0000313" key="11">
    <source>
        <dbReference type="Proteomes" id="UP000660262"/>
    </source>
</evidence>
<sequence>MADSSAESAEPPLGLSALKLALALLDQASTYAPSWAYPPPPSSSNQVDAVPALKSVWSSLKWLGQEATQAALGGLEGTTAAFEFQNVRVRIRKKVAEGGYGEVYKVAEVEGRRRKLALKLCRAVKGQHNEESAITEMKMLQRFVHASNVVTLVAAGVRPADATDAVANTVSGLDGEHGADDVKLPNRREYLMLLEWCGRGTLADAAVRGWEKRHADPTPKHRELLILTCFGGLCQGLALLHAWKPAPIAHRDLKNENVLLGNENVWKLCDFGSASTEVIKPPAEGPLAPYIARVEEEAQRYTSAAVRAPEQCDAYRREVIDERVDIWALGVCLWELMYGAKPFGDGSNPLAILNRSLKEPADSPKYSDGIKALVSDLLSDKPEDRPKMDTVCTRVEKLVRKAGDLECCDDVVEEEEKEGGGDVVAAGCVTPGSGFADFANFDGM</sequence>
<evidence type="ECO:0000256" key="1">
    <source>
        <dbReference type="ARBA" id="ARBA00012513"/>
    </source>
</evidence>
<evidence type="ECO:0000256" key="4">
    <source>
        <dbReference type="ARBA" id="ARBA00022741"/>
    </source>
</evidence>
<keyword evidence="6" id="KW-0067">ATP-binding</keyword>
<evidence type="ECO:0000256" key="8">
    <source>
        <dbReference type="ARBA" id="ARBA00048679"/>
    </source>
</evidence>
<evidence type="ECO:0000256" key="2">
    <source>
        <dbReference type="ARBA" id="ARBA00022527"/>
    </source>
</evidence>
<proteinExistence type="predicted"/>
<evidence type="ECO:0000259" key="9">
    <source>
        <dbReference type="PROSITE" id="PS50011"/>
    </source>
</evidence>
<dbReference type="InterPro" id="IPR008271">
    <property type="entry name" value="Ser/Thr_kinase_AS"/>
</dbReference>
<dbReference type="SMART" id="SM00220">
    <property type="entry name" value="S_TKc"/>
    <property type="match status" value="1"/>
</dbReference>
<protein>
    <recommendedName>
        <fullName evidence="1">non-specific serine/threonine protein kinase</fullName>
        <ecNumber evidence="1">2.7.11.1</ecNumber>
    </recommendedName>
</protein>
<dbReference type="PANTHER" id="PTHR22967:SF57">
    <property type="entry name" value="AUXILIN, ISOFORM A-RELATED"/>
    <property type="match status" value="1"/>
</dbReference>
<organism evidence="10 11">
    <name type="scientific">Pycnococcus provasolii</name>
    <dbReference type="NCBI Taxonomy" id="41880"/>
    <lineage>
        <taxon>Eukaryota</taxon>
        <taxon>Viridiplantae</taxon>
        <taxon>Chlorophyta</taxon>
        <taxon>Pseudoscourfieldiophyceae</taxon>
        <taxon>Pseudoscourfieldiales</taxon>
        <taxon>Pycnococcaceae</taxon>
        <taxon>Pycnococcus</taxon>
    </lineage>
</organism>
<accession>A0A830H6P8</accession>
<dbReference type="Pfam" id="PF00069">
    <property type="entry name" value="Pkinase"/>
    <property type="match status" value="1"/>
</dbReference>
<gene>
    <name evidence="10" type="ORF">PPROV_000071900</name>
</gene>
<dbReference type="Proteomes" id="UP000660262">
    <property type="component" value="Unassembled WGS sequence"/>
</dbReference>
<dbReference type="PROSITE" id="PS00108">
    <property type="entry name" value="PROTEIN_KINASE_ST"/>
    <property type="match status" value="1"/>
</dbReference>
<reference evidence="10" key="1">
    <citation type="submission" date="2020-10" db="EMBL/GenBank/DDBJ databases">
        <title>Unveiling of a novel bifunctional photoreceptor, Dualchrome1, isolated from a cosmopolitan green alga.</title>
        <authorList>
            <person name="Suzuki S."/>
            <person name="Kawachi M."/>
        </authorList>
    </citation>
    <scope>NUCLEOTIDE SEQUENCE</scope>
    <source>
        <strain evidence="10">NIES 2893</strain>
    </source>
</reference>
<keyword evidence="5" id="KW-0418">Kinase</keyword>